<feature type="domain" description="Protein kinase" evidence="5">
    <location>
        <begin position="91"/>
        <end position="366"/>
    </location>
</feature>
<organism evidence="6 7">
    <name type="scientific">Rhodosorus marinus</name>
    <dbReference type="NCBI Taxonomy" id="101924"/>
    <lineage>
        <taxon>Eukaryota</taxon>
        <taxon>Rhodophyta</taxon>
        <taxon>Stylonematophyceae</taxon>
        <taxon>Stylonematales</taxon>
        <taxon>Stylonemataceae</taxon>
        <taxon>Rhodosorus</taxon>
    </lineage>
</organism>
<dbReference type="PROSITE" id="PS50011">
    <property type="entry name" value="PROTEIN_KINASE_DOM"/>
    <property type="match status" value="1"/>
</dbReference>
<proteinExistence type="inferred from homology"/>
<dbReference type="FunFam" id="1.10.510.10:FF:000571">
    <property type="entry name" value="Maternal embryonic leucine zipper kinase"/>
    <property type="match status" value="1"/>
</dbReference>
<name>A0AAV8UQK6_9RHOD</name>
<dbReference type="GO" id="GO:0004674">
    <property type="term" value="F:protein serine/threonine kinase activity"/>
    <property type="evidence" value="ECO:0007669"/>
    <property type="project" value="UniProtKB-KW"/>
</dbReference>
<keyword evidence="7" id="KW-1185">Reference proteome</keyword>
<keyword evidence="2 3" id="KW-0067">ATP-binding</keyword>
<dbReference type="InterPro" id="IPR011009">
    <property type="entry name" value="Kinase-like_dom_sf"/>
</dbReference>
<keyword evidence="4" id="KW-0723">Serine/threonine-protein kinase</keyword>
<evidence type="ECO:0000259" key="5">
    <source>
        <dbReference type="PROSITE" id="PS50011"/>
    </source>
</evidence>
<dbReference type="InterPro" id="IPR008271">
    <property type="entry name" value="Ser/Thr_kinase_AS"/>
</dbReference>
<dbReference type="PROSITE" id="PS00107">
    <property type="entry name" value="PROTEIN_KINASE_ATP"/>
    <property type="match status" value="1"/>
</dbReference>
<dbReference type="Gene3D" id="1.10.510.10">
    <property type="entry name" value="Transferase(Phosphotransferase) domain 1"/>
    <property type="match status" value="1"/>
</dbReference>
<dbReference type="PANTHER" id="PTHR24347">
    <property type="entry name" value="SERINE/THREONINE-PROTEIN KINASE"/>
    <property type="match status" value="1"/>
</dbReference>
<dbReference type="Proteomes" id="UP001157974">
    <property type="component" value="Unassembled WGS sequence"/>
</dbReference>
<evidence type="ECO:0000313" key="6">
    <source>
        <dbReference type="EMBL" id="KAJ8904769.1"/>
    </source>
</evidence>
<evidence type="ECO:0000313" key="7">
    <source>
        <dbReference type="Proteomes" id="UP001157974"/>
    </source>
</evidence>
<comment type="caution">
    <text evidence="6">The sequence shown here is derived from an EMBL/GenBank/DDBJ whole genome shotgun (WGS) entry which is preliminary data.</text>
</comment>
<dbReference type="SUPFAM" id="SSF56112">
    <property type="entry name" value="Protein kinase-like (PK-like)"/>
    <property type="match status" value="1"/>
</dbReference>
<gene>
    <name evidence="6" type="ORF">NDN08_001285</name>
</gene>
<reference evidence="6 7" key="1">
    <citation type="journal article" date="2023" name="Nat. Commun.">
        <title>Origin of minicircular mitochondrial genomes in red algae.</title>
        <authorList>
            <person name="Lee Y."/>
            <person name="Cho C.H."/>
            <person name="Lee Y.M."/>
            <person name="Park S.I."/>
            <person name="Yang J.H."/>
            <person name="West J.A."/>
            <person name="Bhattacharya D."/>
            <person name="Yoon H.S."/>
        </authorList>
    </citation>
    <scope>NUCLEOTIDE SEQUENCE [LARGE SCALE GENOMIC DNA]</scope>
    <source>
        <strain evidence="6 7">CCMP1338</strain>
        <tissue evidence="6">Whole cell</tissue>
    </source>
</reference>
<protein>
    <recommendedName>
        <fullName evidence="5">Protein kinase domain-containing protein</fullName>
    </recommendedName>
</protein>
<comment type="similarity">
    <text evidence="4">Belongs to the protein kinase superfamily.</text>
</comment>
<sequence length="430" mass="48771">MKGYVSTRAFLFFSERLHLELNSLWLRAFKDDQVMWTVRCSSMKAQVGQGGNVVVTTPKRVVQFQADTHEETKAWLRVLALVTSKDISPFIALKDELGTGAFGSVHQGIVEHSSKSATAPEEVYAVKVIKKSKTDRRIIPRLRREIDIQQRLLHDSIVRLVDAFETKADIYIVMELVKGGMLVDRLICMHKFRESDAQYVMQQLLEAVNYLHNCGVVHRDLKLDNILCTYEKGLKVKIADFGLAGRLTHDAERRCSVSRGENADFRQLKSYVGTPLYMAPEITGDSEYDEAVDLWSLGIVMYALISGELPSFDPDDEHMQPGSVATPDSPVWKTVSPYAWSLVHGLLSRDPLKRLNAQAALEHDWFKRSSELSDKPLDVDLVSLREQEKNLRKYVHLVLAMNKFKSIALEHTEGKEKKVVGDKHFASIDE</sequence>
<dbReference type="SMART" id="SM00220">
    <property type="entry name" value="S_TKc"/>
    <property type="match status" value="1"/>
</dbReference>
<evidence type="ECO:0000256" key="3">
    <source>
        <dbReference type="PROSITE-ProRule" id="PRU10141"/>
    </source>
</evidence>
<evidence type="ECO:0000256" key="1">
    <source>
        <dbReference type="ARBA" id="ARBA00022741"/>
    </source>
</evidence>
<keyword evidence="1 3" id="KW-0547">Nucleotide-binding</keyword>
<keyword evidence="4" id="KW-0808">Transferase</keyword>
<dbReference type="PROSITE" id="PS00108">
    <property type="entry name" value="PROTEIN_KINASE_ST"/>
    <property type="match status" value="1"/>
</dbReference>
<dbReference type="EMBL" id="JAMWBK010000005">
    <property type="protein sequence ID" value="KAJ8904769.1"/>
    <property type="molecule type" value="Genomic_DNA"/>
</dbReference>
<dbReference type="Pfam" id="PF00069">
    <property type="entry name" value="Pkinase"/>
    <property type="match status" value="1"/>
</dbReference>
<evidence type="ECO:0000256" key="4">
    <source>
        <dbReference type="RuleBase" id="RU000304"/>
    </source>
</evidence>
<feature type="binding site" evidence="3">
    <location>
        <position position="127"/>
    </location>
    <ligand>
        <name>ATP</name>
        <dbReference type="ChEBI" id="CHEBI:30616"/>
    </ligand>
</feature>
<dbReference type="InterPro" id="IPR000719">
    <property type="entry name" value="Prot_kinase_dom"/>
</dbReference>
<dbReference type="InterPro" id="IPR017441">
    <property type="entry name" value="Protein_kinase_ATP_BS"/>
</dbReference>
<keyword evidence="4" id="KW-0418">Kinase</keyword>
<dbReference type="GO" id="GO:0005524">
    <property type="term" value="F:ATP binding"/>
    <property type="evidence" value="ECO:0007669"/>
    <property type="project" value="UniProtKB-UniRule"/>
</dbReference>
<dbReference type="AlphaFoldDB" id="A0AAV8UQK6"/>
<evidence type="ECO:0000256" key="2">
    <source>
        <dbReference type="ARBA" id="ARBA00022840"/>
    </source>
</evidence>
<accession>A0AAV8UQK6</accession>